<evidence type="ECO:0000313" key="3">
    <source>
        <dbReference type="Proteomes" id="UP001223720"/>
    </source>
</evidence>
<feature type="chain" id="PRO_5043904047" evidence="1">
    <location>
        <begin position="20"/>
        <end position="69"/>
    </location>
</feature>
<sequence>MLKATILILYLASSSASTGMTVTTAEFATPEACEFAGQQSKAKLGGWGTSAYWVCAPKGEPIPAVPQAR</sequence>
<dbReference type="Proteomes" id="UP001223720">
    <property type="component" value="Chromosome"/>
</dbReference>
<accession>A0AAX3WF70</accession>
<evidence type="ECO:0000313" key="2">
    <source>
        <dbReference type="EMBL" id="WHQ69456.1"/>
    </source>
</evidence>
<feature type="signal peptide" evidence="1">
    <location>
        <begin position="1"/>
        <end position="19"/>
    </location>
</feature>
<dbReference type="RefSeq" id="WP_056464298.1">
    <property type="nucleotide sequence ID" value="NZ_CP073633.1"/>
</dbReference>
<dbReference type="EMBL" id="CP073633">
    <property type="protein sequence ID" value="WHQ69456.1"/>
    <property type="molecule type" value="Genomic_DNA"/>
</dbReference>
<name>A0AAX3WF70_METEX</name>
<reference evidence="2" key="1">
    <citation type="journal article" date="2022" name="Biotechnol. Bioprocess Eng.">
        <title>Pan-genome Analysis Reveals Comparative Genomic Features of Central Metabolic Pathways in Methylorubrum extorquens.</title>
        <authorList>
            <person name="Lee G.M."/>
            <person name="Scott-Nevros Z.K."/>
            <person name="Lee S.-M."/>
            <person name="Kim D."/>
        </authorList>
    </citation>
    <scope>NUCLEOTIDE SEQUENCE</scope>
    <source>
        <strain evidence="2">ATCC 55366</strain>
    </source>
</reference>
<proteinExistence type="predicted"/>
<keyword evidence="1" id="KW-0732">Signal</keyword>
<protein>
    <submittedName>
        <fullName evidence="2">Uncharacterized protein</fullName>
    </submittedName>
</protein>
<evidence type="ECO:0000256" key="1">
    <source>
        <dbReference type="SAM" id="SignalP"/>
    </source>
</evidence>
<dbReference type="AlphaFoldDB" id="A0AAX3WF70"/>
<gene>
    <name evidence="2" type="ORF">KEC54_24465</name>
</gene>
<organism evidence="2 3">
    <name type="scientific">Methylorubrum extorquens</name>
    <name type="common">Methylobacterium dichloromethanicum</name>
    <name type="synonym">Methylobacterium extorquens</name>
    <dbReference type="NCBI Taxonomy" id="408"/>
    <lineage>
        <taxon>Bacteria</taxon>
        <taxon>Pseudomonadati</taxon>
        <taxon>Pseudomonadota</taxon>
        <taxon>Alphaproteobacteria</taxon>
        <taxon>Hyphomicrobiales</taxon>
        <taxon>Methylobacteriaceae</taxon>
        <taxon>Methylorubrum</taxon>
    </lineage>
</organism>